<reference evidence="2 3" key="2">
    <citation type="journal article" date="2008" name="Bioinformatics">
        <title>Assembly reconciliation.</title>
        <authorList>
            <person name="Zimin A.V."/>
            <person name="Smith D.R."/>
            <person name="Sutton G."/>
            <person name="Yorke J.A."/>
        </authorList>
    </citation>
    <scope>NUCLEOTIDE SEQUENCE [LARGE SCALE GENOMIC DNA]</scope>
    <source>
        <strain evidence="2 3">TSC#14021-0224.01</strain>
    </source>
</reference>
<protein>
    <submittedName>
        <fullName evidence="2">Uncharacterized protein</fullName>
    </submittedName>
</protein>
<dbReference type="OrthoDB" id="1681765at2759"/>
<dbReference type="EMBL" id="CH955005">
    <property type="protein sequence ID" value="EDV45032.2"/>
    <property type="molecule type" value="Genomic_DNA"/>
</dbReference>
<evidence type="ECO:0000256" key="1">
    <source>
        <dbReference type="SAM" id="MobiDB-lite"/>
    </source>
</evidence>
<organism evidence="2 3">
    <name type="scientific">Drosophila erecta</name>
    <name type="common">Fruit fly</name>
    <dbReference type="NCBI Taxonomy" id="7220"/>
    <lineage>
        <taxon>Eukaryota</taxon>
        <taxon>Metazoa</taxon>
        <taxon>Ecdysozoa</taxon>
        <taxon>Arthropoda</taxon>
        <taxon>Hexapoda</taxon>
        <taxon>Insecta</taxon>
        <taxon>Pterygota</taxon>
        <taxon>Neoptera</taxon>
        <taxon>Endopterygota</taxon>
        <taxon>Diptera</taxon>
        <taxon>Brachycera</taxon>
        <taxon>Muscomorpha</taxon>
        <taxon>Ephydroidea</taxon>
        <taxon>Drosophilidae</taxon>
        <taxon>Drosophila</taxon>
        <taxon>Sophophora</taxon>
    </lineage>
</organism>
<keyword evidence="3" id="KW-1185">Reference proteome</keyword>
<feature type="region of interest" description="Disordered" evidence="1">
    <location>
        <begin position="57"/>
        <end position="77"/>
    </location>
</feature>
<feature type="compositionally biased region" description="Basic and acidic residues" evidence="1">
    <location>
        <begin position="64"/>
        <end position="77"/>
    </location>
</feature>
<reference evidence="2 3" key="1">
    <citation type="journal article" date="2007" name="Nature">
        <title>Evolution of genes and genomes on the Drosophila phylogeny.</title>
        <authorList>
            <consortium name="Drosophila 12 Genomes Consortium"/>
            <person name="Clark A.G."/>
            <person name="Eisen M.B."/>
            <person name="Smith D.R."/>
            <person name="Bergman C.M."/>
            <person name="Oliver B."/>
            <person name="Markow T.A."/>
            <person name="Kaufman T.C."/>
            <person name="Kellis M."/>
            <person name="Gelbart W."/>
            <person name="Iyer V.N."/>
            <person name="Pollard D.A."/>
            <person name="Sackton T.B."/>
            <person name="Larracuente A.M."/>
            <person name="Singh N.D."/>
            <person name="Abad J.P."/>
            <person name="Abt D.N."/>
            <person name="Adryan B."/>
            <person name="Aguade M."/>
            <person name="Akashi H."/>
            <person name="Anderson W.W."/>
            <person name="Aquadro C.F."/>
            <person name="Ardell D.H."/>
            <person name="Arguello R."/>
            <person name="Artieri C.G."/>
            <person name="Barbash D.A."/>
            <person name="Barker D."/>
            <person name="Barsanti P."/>
            <person name="Batterham P."/>
            <person name="Batzoglou S."/>
            <person name="Begun D."/>
            <person name="Bhutkar A."/>
            <person name="Blanco E."/>
            <person name="Bosak S.A."/>
            <person name="Bradley R.K."/>
            <person name="Brand A.D."/>
            <person name="Brent M.R."/>
            <person name="Brooks A.N."/>
            <person name="Brown R.H."/>
            <person name="Butlin R.K."/>
            <person name="Caggese C."/>
            <person name="Calvi B.R."/>
            <person name="Bernardo de Carvalho A."/>
            <person name="Caspi A."/>
            <person name="Castrezana S."/>
            <person name="Celniker S.E."/>
            <person name="Chang J.L."/>
            <person name="Chapple C."/>
            <person name="Chatterji S."/>
            <person name="Chinwalla A."/>
            <person name="Civetta A."/>
            <person name="Clifton S.W."/>
            <person name="Comeron J.M."/>
            <person name="Costello J.C."/>
            <person name="Coyne J.A."/>
            <person name="Daub J."/>
            <person name="David R.G."/>
            <person name="Delcher A.L."/>
            <person name="Delehaunty K."/>
            <person name="Do C.B."/>
            <person name="Ebling H."/>
            <person name="Edwards K."/>
            <person name="Eickbush T."/>
            <person name="Evans J.D."/>
            <person name="Filipski A."/>
            <person name="Findeiss S."/>
            <person name="Freyhult E."/>
            <person name="Fulton L."/>
            <person name="Fulton R."/>
            <person name="Garcia A.C."/>
            <person name="Gardiner A."/>
            <person name="Garfield D.A."/>
            <person name="Garvin B.E."/>
            <person name="Gibson G."/>
            <person name="Gilbert D."/>
            <person name="Gnerre S."/>
            <person name="Godfrey J."/>
            <person name="Good R."/>
            <person name="Gotea V."/>
            <person name="Gravely B."/>
            <person name="Greenberg A.J."/>
            <person name="Griffiths-Jones S."/>
            <person name="Gross S."/>
            <person name="Guigo R."/>
            <person name="Gustafson E.A."/>
            <person name="Haerty W."/>
            <person name="Hahn M.W."/>
            <person name="Halligan D.L."/>
            <person name="Halpern A.L."/>
            <person name="Halter G.M."/>
            <person name="Han M.V."/>
            <person name="Heger A."/>
            <person name="Hillier L."/>
            <person name="Hinrichs A.S."/>
            <person name="Holmes I."/>
            <person name="Hoskins R.A."/>
            <person name="Hubisz M.J."/>
            <person name="Hultmark D."/>
            <person name="Huntley M.A."/>
            <person name="Jaffe D.B."/>
            <person name="Jagadeeshan S."/>
            <person name="Jeck W.R."/>
            <person name="Johnson J."/>
            <person name="Jones C.D."/>
            <person name="Jordan W.C."/>
            <person name="Karpen G.H."/>
            <person name="Kataoka E."/>
            <person name="Keightley P.D."/>
            <person name="Kheradpour P."/>
            <person name="Kirkness E.F."/>
            <person name="Koerich L.B."/>
            <person name="Kristiansen K."/>
            <person name="Kudrna D."/>
            <person name="Kulathinal R.J."/>
            <person name="Kumar S."/>
            <person name="Kwok R."/>
            <person name="Lander E."/>
            <person name="Langley C.H."/>
            <person name="Lapoint R."/>
            <person name="Lazzaro B.P."/>
            <person name="Lee S.J."/>
            <person name="Levesque L."/>
            <person name="Li R."/>
            <person name="Lin C.F."/>
            <person name="Lin M.F."/>
            <person name="Lindblad-Toh K."/>
            <person name="Llopart A."/>
            <person name="Long M."/>
            <person name="Low L."/>
            <person name="Lozovsky E."/>
            <person name="Lu J."/>
            <person name="Luo M."/>
            <person name="Machado C.A."/>
            <person name="Makalowski W."/>
            <person name="Marzo M."/>
            <person name="Matsuda M."/>
            <person name="Matzkin L."/>
            <person name="McAllister B."/>
            <person name="McBride C.S."/>
            <person name="McKernan B."/>
            <person name="McKernan K."/>
            <person name="Mendez-Lago M."/>
            <person name="Minx P."/>
            <person name="Mollenhauer M.U."/>
            <person name="Montooth K."/>
            <person name="Mount S.M."/>
            <person name="Mu X."/>
            <person name="Myers E."/>
            <person name="Negre B."/>
            <person name="Newfeld S."/>
            <person name="Nielsen R."/>
            <person name="Noor M.A."/>
            <person name="O'Grady P."/>
            <person name="Pachter L."/>
            <person name="Papaceit M."/>
            <person name="Parisi M.J."/>
            <person name="Parisi M."/>
            <person name="Parts L."/>
            <person name="Pedersen J.S."/>
            <person name="Pesole G."/>
            <person name="Phillippy A.M."/>
            <person name="Ponting C.P."/>
            <person name="Pop M."/>
            <person name="Porcelli D."/>
            <person name="Powell J.R."/>
            <person name="Prohaska S."/>
            <person name="Pruitt K."/>
            <person name="Puig M."/>
            <person name="Quesneville H."/>
            <person name="Ram K.R."/>
            <person name="Rand D."/>
            <person name="Rasmussen M.D."/>
            <person name="Reed L.K."/>
            <person name="Reenan R."/>
            <person name="Reily A."/>
            <person name="Remington K.A."/>
            <person name="Rieger T.T."/>
            <person name="Ritchie M.G."/>
            <person name="Robin C."/>
            <person name="Rogers Y.H."/>
            <person name="Rohde C."/>
            <person name="Rozas J."/>
            <person name="Rubenfield M.J."/>
            <person name="Ruiz A."/>
            <person name="Russo S."/>
            <person name="Salzberg S.L."/>
            <person name="Sanchez-Gracia A."/>
            <person name="Saranga D.J."/>
            <person name="Sato H."/>
            <person name="Schaeffer S.W."/>
            <person name="Schatz M.C."/>
            <person name="Schlenke T."/>
            <person name="Schwartz R."/>
            <person name="Segarra C."/>
            <person name="Singh R.S."/>
            <person name="Sirot L."/>
            <person name="Sirota M."/>
            <person name="Sisneros N.B."/>
            <person name="Smith C.D."/>
            <person name="Smith T.F."/>
            <person name="Spieth J."/>
            <person name="Stage D.E."/>
            <person name="Stark A."/>
            <person name="Stephan W."/>
            <person name="Strausberg R.L."/>
            <person name="Strempel S."/>
            <person name="Sturgill D."/>
            <person name="Sutton G."/>
            <person name="Sutton G.G."/>
            <person name="Tao W."/>
            <person name="Teichmann S."/>
            <person name="Tobari Y.N."/>
            <person name="Tomimura Y."/>
            <person name="Tsolas J.M."/>
            <person name="Valente V.L."/>
            <person name="Venter E."/>
            <person name="Venter J.C."/>
            <person name="Vicario S."/>
            <person name="Vieira F.G."/>
            <person name="Vilella A.J."/>
            <person name="Villasante A."/>
            <person name="Walenz B."/>
            <person name="Wang J."/>
            <person name="Wasserman M."/>
            <person name="Watts T."/>
            <person name="Wilson D."/>
            <person name="Wilson R.K."/>
            <person name="Wing R.A."/>
            <person name="Wolfner M.F."/>
            <person name="Wong A."/>
            <person name="Wong G.K."/>
            <person name="Wu C.I."/>
            <person name="Wu G."/>
            <person name="Yamamoto D."/>
            <person name="Yang H.P."/>
            <person name="Yang S.P."/>
            <person name="Yorke J.A."/>
            <person name="Yoshida K."/>
            <person name="Zdobnov E."/>
            <person name="Zhang P."/>
            <person name="Zhang Y."/>
            <person name="Zimin A.V."/>
            <person name="Baldwin J."/>
            <person name="Abdouelleil A."/>
            <person name="Abdulkadir J."/>
            <person name="Abebe A."/>
            <person name="Abera B."/>
            <person name="Abreu J."/>
            <person name="Acer S.C."/>
            <person name="Aftuck L."/>
            <person name="Alexander A."/>
            <person name="An P."/>
            <person name="Anderson E."/>
            <person name="Anderson S."/>
            <person name="Arachi H."/>
            <person name="Azer M."/>
            <person name="Bachantsang P."/>
            <person name="Barry A."/>
            <person name="Bayul T."/>
            <person name="Berlin A."/>
            <person name="Bessette D."/>
            <person name="Bloom T."/>
            <person name="Blye J."/>
            <person name="Boguslavskiy L."/>
            <person name="Bonnet C."/>
            <person name="Boukhgalter B."/>
            <person name="Bourzgui I."/>
            <person name="Brown A."/>
            <person name="Cahill P."/>
            <person name="Channer S."/>
            <person name="Cheshatsang Y."/>
            <person name="Chuda L."/>
            <person name="Citroen M."/>
            <person name="Collymore A."/>
            <person name="Cooke P."/>
            <person name="Costello M."/>
            <person name="D'Aco K."/>
            <person name="Daza R."/>
            <person name="De Haan G."/>
            <person name="DeGray S."/>
            <person name="DeMaso C."/>
            <person name="Dhargay N."/>
            <person name="Dooley K."/>
            <person name="Dooley E."/>
            <person name="Doricent M."/>
            <person name="Dorje P."/>
            <person name="Dorjee K."/>
            <person name="Dupes A."/>
            <person name="Elong R."/>
            <person name="Falk J."/>
            <person name="Farina A."/>
            <person name="Faro S."/>
            <person name="Ferguson D."/>
            <person name="Fisher S."/>
            <person name="Foley C.D."/>
            <person name="Franke A."/>
            <person name="Friedrich D."/>
            <person name="Gadbois L."/>
            <person name="Gearin G."/>
            <person name="Gearin C.R."/>
            <person name="Giannoukos G."/>
            <person name="Goode T."/>
            <person name="Graham J."/>
            <person name="Grandbois E."/>
            <person name="Grewal S."/>
            <person name="Gyaltsen K."/>
            <person name="Hafez N."/>
            <person name="Hagos B."/>
            <person name="Hall J."/>
            <person name="Henson C."/>
            <person name="Hollinger A."/>
            <person name="Honan T."/>
            <person name="Huard M.D."/>
            <person name="Hughes L."/>
            <person name="Hurhula B."/>
            <person name="Husby M.E."/>
            <person name="Kamat A."/>
            <person name="Kanga B."/>
            <person name="Kashin S."/>
            <person name="Khazanovich D."/>
            <person name="Kisner P."/>
            <person name="Lance K."/>
            <person name="Lara M."/>
            <person name="Lee W."/>
            <person name="Lennon N."/>
            <person name="Letendre F."/>
            <person name="LeVine R."/>
            <person name="Lipovsky A."/>
            <person name="Liu X."/>
            <person name="Liu J."/>
            <person name="Liu S."/>
            <person name="Lokyitsang T."/>
            <person name="Lokyitsang Y."/>
            <person name="Lubonja R."/>
            <person name="Lui A."/>
            <person name="MacDonald P."/>
            <person name="Magnisalis V."/>
            <person name="Maru K."/>
            <person name="Matthews C."/>
            <person name="McCusker W."/>
            <person name="McDonough S."/>
            <person name="Mehta T."/>
            <person name="Meldrim J."/>
            <person name="Meneus L."/>
            <person name="Mihai O."/>
            <person name="Mihalev A."/>
            <person name="Mihova T."/>
            <person name="Mittelman R."/>
            <person name="Mlenga V."/>
            <person name="Montmayeur A."/>
            <person name="Mulrain L."/>
            <person name="Navidi A."/>
            <person name="Naylor J."/>
            <person name="Negash T."/>
            <person name="Nguyen T."/>
            <person name="Nguyen N."/>
            <person name="Nicol R."/>
            <person name="Norbu C."/>
            <person name="Norbu N."/>
            <person name="Novod N."/>
            <person name="O'Neill B."/>
            <person name="Osman S."/>
            <person name="Markiewicz E."/>
            <person name="Oyono O.L."/>
            <person name="Patti C."/>
            <person name="Phunkhang P."/>
            <person name="Pierre F."/>
            <person name="Priest M."/>
            <person name="Raghuraman S."/>
            <person name="Rege F."/>
            <person name="Reyes R."/>
            <person name="Rise C."/>
            <person name="Rogov P."/>
            <person name="Ross K."/>
            <person name="Ryan E."/>
            <person name="Settipalli S."/>
            <person name="Shea T."/>
            <person name="Sherpa N."/>
            <person name="Shi L."/>
            <person name="Shih D."/>
            <person name="Sparrow T."/>
            <person name="Spaulding J."/>
            <person name="Stalker J."/>
            <person name="Stange-Thomann N."/>
            <person name="Stavropoulos S."/>
            <person name="Stone C."/>
            <person name="Strader C."/>
            <person name="Tesfaye S."/>
            <person name="Thomson T."/>
            <person name="Thoulutsang Y."/>
            <person name="Thoulutsang D."/>
            <person name="Topham K."/>
            <person name="Topping I."/>
            <person name="Tsamla T."/>
            <person name="Vassiliev H."/>
            <person name="Vo A."/>
            <person name="Wangchuk T."/>
            <person name="Wangdi T."/>
            <person name="Weiand M."/>
            <person name="Wilkinson J."/>
            <person name="Wilson A."/>
            <person name="Yadav S."/>
            <person name="Young G."/>
            <person name="Yu Q."/>
            <person name="Zembek L."/>
            <person name="Zhong D."/>
            <person name="Zimmer A."/>
            <person name="Zwirko Z."/>
            <person name="Jaffe D.B."/>
            <person name="Alvarez P."/>
            <person name="Brockman W."/>
            <person name="Butler J."/>
            <person name="Chin C."/>
            <person name="Gnerre S."/>
            <person name="Grabherr M."/>
            <person name="Kleber M."/>
            <person name="Mauceli E."/>
            <person name="MacCallum I."/>
        </authorList>
    </citation>
    <scope>NUCLEOTIDE SEQUENCE [LARGE SCALE GENOMIC DNA]</scope>
    <source>
        <strain evidence="2 3">TSC#14021-0224.01</strain>
    </source>
</reference>
<dbReference type="HOGENOM" id="CLU_1837158_0_0_1"/>
<accession>B3PAN9</accession>
<sequence>MEERAVLANIASIITKDLLIDQPSVDINSGNYPLLSCDEDDDEAEIFALMQRKRALASSRKRRISQEPEDRKQDLKLPKLEWHHPELNLLHRYTDAQFESYLHMRKLTFLKIQQALEKTLFVYKILIGSGRGKQSNITCMSNS</sequence>
<name>B3PAN9_DROER</name>
<dbReference type="Proteomes" id="UP000008711">
    <property type="component" value="Unassembled WGS sequence"/>
</dbReference>
<proteinExistence type="predicted"/>
<dbReference type="AlphaFoldDB" id="B3PAN9"/>
<gene>
    <name evidence="2" type="primary">Dere\GG19814</name>
    <name evidence="2" type="synonym">dere_GLEANR_4626</name>
    <name evidence="2" type="synonym">GG19814</name>
    <name evidence="2" type="ORF">Dere_GG19814</name>
</gene>
<evidence type="ECO:0000313" key="3">
    <source>
        <dbReference type="Proteomes" id="UP000008711"/>
    </source>
</evidence>
<evidence type="ECO:0000313" key="2">
    <source>
        <dbReference type="EMBL" id="EDV45032.2"/>
    </source>
</evidence>